<comment type="caution">
    <text evidence="1">The sequence shown here is derived from an EMBL/GenBank/DDBJ whole genome shotgun (WGS) entry which is preliminary data.</text>
</comment>
<dbReference type="AlphaFoldDB" id="A0A3U9C1C6"/>
<proteinExistence type="predicted"/>
<accession>A0A3U9C1C6</accession>
<dbReference type="Pfam" id="PF11039">
    <property type="entry name" value="DUF2824"/>
    <property type="match status" value="1"/>
</dbReference>
<dbReference type="InterPro" id="IPR022568">
    <property type="entry name" value="DUF2824"/>
</dbReference>
<reference evidence="1" key="1">
    <citation type="submission" date="2019-10" db="EMBL/GenBank/DDBJ databases">
        <authorList>
            <person name="Ashton P.M."/>
            <person name="Dallman T."/>
            <person name="Nair S."/>
            <person name="De Pinna E."/>
            <person name="Peters T."/>
            <person name="Grant K."/>
        </authorList>
    </citation>
    <scope>NUCLEOTIDE SEQUENCE</scope>
    <source>
        <strain evidence="1">808196</strain>
    </source>
</reference>
<gene>
    <name evidence="1" type="ORF">F9P26_18775</name>
</gene>
<sequence length="153" mass="17535">MITFTPTRNIDLIETVGNHPDIIAGSNNGDGYDYKPDTKYFEVHVHGEFGGIVYYHETQPLTFDCHAMYLPHARGFSKDIGLAFWRHIITTTNFACVISYAARKFRHGQIYCAMIGLNRVGTIKKYFKGVDDVTFYSATREELIDFLQKHSRS</sequence>
<organism evidence="1">
    <name type="scientific">Salmonella enterica I</name>
    <dbReference type="NCBI Taxonomy" id="59201"/>
    <lineage>
        <taxon>Bacteria</taxon>
        <taxon>Pseudomonadati</taxon>
        <taxon>Pseudomonadota</taxon>
        <taxon>Gammaproteobacteria</taxon>
        <taxon>Enterobacterales</taxon>
        <taxon>Enterobacteriaceae</taxon>
        <taxon>Salmonella</taxon>
    </lineage>
</organism>
<name>A0A3U9C1C6_SALET</name>
<evidence type="ECO:0000313" key="1">
    <source>
        <dbReference type="EMBL" id="EDB1934960.1"/>
    </source>
</evidence>
<protein>
    <submittedName>
        <fullName evidence="1">DUF2824 family protein</fullName>
    </submittedName>
</protein>
<dbReference type="EMBL" id="AALMQK010000032">
    <property type="protein sequence ID" value="EDB1934960.1"/>
    <property type="molecule type" value="Genomic_DNA"/>
</dbReference>
<dbReference type="RefSeq" id="WP_017441438.1">
    <property type="nucleotide sequence ID" value="NZ_CP065108.1"/>
</dbReference>